<proteinExistence type="predicted"/>
<evidence type="ECO:0000313" key="2">
    <source>
        <dbReference type="EMBL" id="PRP75533.1"/>
    </source>
</evidence>
<gene>
    <name evidence="2" type="ORF">PROFUN_09019</name>
</gene>
<accession>A0A2P6MV19</accession>
<name>A0A2P6MV19_9EUKA</name>
<dbReference type="InParanoid" id="A0A2P6MV19"/>
<dbReference type="Proteomes" id="UP000241769">
    <property type="component" value="Unassembled WGS sequence"/>
</dbReference>
<evidence type="ECO:0000256" key="1">
    <source>
        <dbReference type="SAM" id="MobiDB-lite"/>
    </source>
</evidence>
<dbReference type="AlphaFoldDB" id="A0A2P6MV19"/>
<organism evidence="2 3">
    <name type="scientific">Planoprotostelium fungivorum</name>
    <dbReference type="NCBI Taxonomy" id="1890364"/>
    <lineage>
        <taxon>Eukaryota</taxon>
        <taxon>Amoebozoa</taxon>
        <taxon>Evosea</taxon>
        <taxon>Variosea</taxon>
        <taxon>Cavosteliida</taxon>
        <taxon>Cavosteliaceae</taxon>
        <taxon>Planoprotostelium</taxon>
    </lineage>
</organism>
<comment type="caution">
    <text evidence="2">The sequence shown here is derived from an EMBL/GenBank/DDBJ whole genome shotgun (WGS) entry which is preliminary data.</text>
</comment>
<feature type="region of interest" description="Disordered" evidence="1">
    <location>
        <begin position="1"/>
        <end position="41"/>
    </location>
</feature>
<dbReference type="EMBL" id="MDYQ01000378">
    <property type="protein sequence ID" value="PRP75533.1"/>
    <property type="molecule type" value="Genomic_DNA"/>
</dbReference>
<feature type="compositionally biased region" description="Basic residues" evidence="1">
    <location>
        <begin position="16"/>
        <end position="31"/>
    </location>
</feature>
<sequence length="124" mass="14035">MPQGNKLRKTTTVAPKKPKGVTKQRKGKFVKPSKTVDQKDLDRKSAVKAVARGIEQRASEKVVGAHGKLSLIKAKNGKKKKKQQSQSFCRQTALRKRVICKRRATENGHTKVVQLLDDYEQKWL</sequence>
<evidence type="ECO:0000313" key="3">
    <source>
        <dbReference type="Proteomes" id="UP000241769"/>
    </source>
</evidence>
<protein>
    <submittedName>
        <fullName evidence="2">Uncharacterized protein</fullName>
    </submittedName>
</protein>
<reference evidence="2 3" key="1">
    <citation type="journal article" date="2018" name="Genome Biol. Evol.">
        <title>Multiple Roots of Fruiting Body Formation in Amoebozoa.</title>
        <authorList>
            <person name="Hillmann F."/>
            <person name="Forbes G."/>
            <person name="Novohradska S."/>
            <person name="Ferling I."/>
            <person name="Riege K."/>
            <person name="Groth M."/>
            <person name="Westermann M."/>
            <person name="Marz M."/>
            <person name="Spaller T."/>
            <person name="Winckler T."/>
            <person name="Schaap P."/>
            <person name="Glockner G."/>
        </authorList>
    </citation>
    <scope>NUCLEOTIDE SEQUENCE [LARGE SCALE GENOMIC DNA]</scope>
    <source>
        <strain evidence="2 3">Jena</strain>
    </source>
</reference>
<keyword evidence="3" id="KW-1185">Reference proteome</keyword>